<keyword evidence="7" id="KW-0460">Magnesium</keyword>
<evidence type="ECO:0000259" key="9">
    <source>
        <dbReference type="Pfam" id="PF08437"/>
    </source>
</evidence>
<dbReference type="InterPro" id="IPR002495">
    <property type="entry name" value="Glyco_trans_8"/>
</dbReference>
<dbReference type="Gene3D" id="3.90.550.10">
    <property type="entry name" value="Spore Coat Polysaccharide Biosynthesis Protein SpsA, Chain A"/>
    <property type="match status" value="1"/>
</dbReference>
<keyword evidence="6" id="KW-0479">Metal-binding</keyword>
<keyword evidence="4" id="KW-0328">Glycosyltransferase</keyword>
<gene>
    <name evidence="10" type="ORF">S2091_2543</name>
</gene>
<dbReference type="PANTHER" id="PTHR13778">
    <property type="entry name" value="GLYCOSYLTRANSFERASE 8 DOMAIN-CONTAINING PROTEIN"/>
    <property type="match status" value="1"/>
</dbReference>
<proteinExistence type="inferred from homology"/>
<dbReference type="Pfam" id="PF01501">
    <property type="entry name" value="Glyco_transf_8"/>
    <property type="match status" value="1"/>
</dbReference>
<comment type="pathway">
    <text evidence="2">Bacterial outer membrane biogenesis; LPS core biosynthesis.</text>
</comment>
<evidence type="ECO:0000313" key="11">
    <source>
        <dbReference type="Proteomes" id="UP000237839"/>
    </source>
</evidence>
<dbReference type="Pfam" id="PF08437">
    <property type="entry name" value="Glyco_transf_8C"/>
    <property type="match status" value="1"/>
</dbReference>
<evidence type="ECO:0000256" key="5">
    <source>
        <dbReference type="ARBA" id="ARBA00022679"/>
    </source>
</evidence>
<dbReference type="GO" id="GO:0046872">
    <property type="term" value="F:metal ion binding"/>
    <property type="evidence" value="ECO:0007669"/>
    <property type="project" value="UniProtKB-KW"/>
</dbReference>
<dbReference type="InterPro" id="IPR013645">
    <property type="entry name" value="Glyco_transf_8N"/>
</dbReference>
<dbReference type="OrthoDB" id="5672604at2"/>
<evidence type="ECO:0000256" key="1">
    <source>
        <dbReference type="ARBA" id="ARBA00001946"/>
    </source>
</evidence>
<sequence>MNPMPPTNTVTQAEQSSFHIAFCVDNHYFRAMGATILSIIVNNPGVHFTFHVLAFAVADAHRARLLKLEAEYPVKTHIHIVSPDLFSQFSHFIASTYYSPAIFTRLAIPDVLQEYTDKVLYLDADILCVGKLDELMALPMDEQIAYVVPDAEATTVRRAAALKLSQVKYFNSGVLYMNIKQWRAHRITEATIEAMLKGGNDFRFPDQDALNIALDGKATYIAKRWNYLYGLIGDLENDRRAMYDVGDAVFIHFAGAVKPWADWCLHDSRAIFAKYHGMSPWADMPMDQQPQNYKEMRMHSRFLLKRKQLGASIKWFWKYLLARPR</sequence>
<evidence type="ECO:0000256" key="6">
    <source>
        <dbReference type="ARBA" id="ARBA00022723"/>
    </source>
</evidence>
<dbReference type="GO" id="GO:0008918">
    <property type="term" value="F:lipopolysaccharide 3-alpha-galactosyltransferase activity"/>
    <property type="evidence" value="ECO:0007669"/>
    <property type="project" value="InterPro"/>
</dbReference>
<comment type="cofactor">
    <cofactor evidence="1">
        <name>Mg(2+)</name>
        <dbReference type="ChEBI" id="CHEBI:18420"/>
    </cofactor>
</comment>
<comment type="similarity">
    <text evidence="3">Belongs to the glycosyltransferase 8 family.</text>
</comment>
<dbReference type="EMBL" id="PUGF01000011">
    <property type="protein sequence ID" value="PRC92813.1"/>
    <property type="molecule type" value="Genomic_DNA"/>
</dbReference>
<protein>
    <submittedName>
        <fullName evidence="10">Lipopolysaccharide biosynthesis protein LPS:glycosyltransferase</fullName>
    </submittedName>
</protein>
<keyword evidence="5 10" id="KW-0808">Transferase</keyword>
<evidence type="ECO:0000313" key="10">
    <source>
        <dbReference type="EMBL" id="PRC92813.1"/>
    </source>
</evidence>
<evidence type="ECO:0000256" key="3">
    <source>
        <dbReference type="ARBA" id="ARBA00006351"/>
    </source>
</evidence>
<evidence type="ECO:0000256" key="8">
    <source>
        <dbReference type="ARBA" id="ARBA00022985"/>
    </source>
</evidence>
<organism evidence="10 11">
    <name type="scientific">Solimicrobium silvestre</name>
    <dbReference type="NCBI Taxonomy" id="2099400"/>
    <lineage>
        <taxon>Bacteria</taxon>
        <taxon>Pseudomonadati</taxon>
        <taxon>Pseudomonadota</taxon>
        <taxon>Betaproteobacteria</taxon>
        <taxon>Burkholderiales</taxon>
        <taxon>Oxalobacteraceae</taxon>
        <taxon>Solimicrobium</taxon>
    </lineage>
</organism>
<dbReference type="RefSeq" id="WP_105532297.1">
    <property type="nucleotide sequence ID" value="NZ_PUGF01000011.1"/>
</dbReference>
<dbReference type="CDD" id="cd04194">
    <property type="entry name" value="GT8_A4GalT_like"/>
    <property type="match status" value="1"/>
</dbReference>
<name>A0A2S9GYM8_9BURK</name>
<dbReference type="InterPro" id="IPR029044">
    <property type="entry name" value="Nucleotide-diphossugar_trans"/>
</dbReference>
<keyword evidence="8" id="KW-0448">Lipopolysaccharide biosynthesis</keyword>
<dbReference type="PANTHER" id="PTHR13778:SF47">
    <property type="entry name" value="LIPOPOLYSACCHARIDE 1,3-GALACTOSYLTRANSFERASE"/>
    <property type="match status" value="1"/>
</dbReference>
<keyword evidence="11" id="KW-1185">Reference proteome</keyword>
<dbReference type="AlphaFoldDB" id="A0A2S9GYM8"/>
<accession>A0A2S9GYM8</accession>
<dbReference type="SUPFAM" id="SSF53448">
    <property type="entry name" value="Nucleotide-diphospho-sugar transferases"/>
    <property type="match status" value="1"/>
</dbReference>
<feature type="domain" description="Glycosyl transferase family 8 C-terminal" evidence="9">
    <location>
        <begin position="268"/>
        <end position="321"/>
    </location>
</feature>
<evidence type="ECO:0000256" key="2">
    <source>
        <dbReference type="ARBA" id="ARBA00004713"/>
    </source>
</evidence>
<dbReference type="Proteomes" id="UP000237839">
    <property type="component" value="Unassembled WGS sequence"/>
</dbReference>
<dbReference type="InterPro" id="IPR050748">
    <property type="entry name" value="Glycosyltrans_8_dom-fam"/>
</dbReference>
<evidence type="ECO:0000256" key="7">
    <source>
        <dbReference type="ARBA" id="ARBA00022842"/>
    </source>
</evidence>
<evidence type="ECO:0000256" key="4">
    <source>
        <dbReference type="ARBA" id="ARBA00022676"/>
    </source>
</evidence>
<comment type="caution">
    <text evidence="10">The sequence shown here is derived from an EMBL/GenBank/DDBJ whole genome shotgun (WGS) entry which is preliminary data.</text>
</comment>
<reference evidence="10 11" key="1">
    <citation type="submission" date="2018-02" db="EMBL/GenBank/DDBJ databases">
        <title>Solimicrobium silvestre gen. nov., sp. nov., isolated from alpine forest soil.</title>
        <authorList>
            <person name="Margesin R."/>
            <person name="Albuquerque L."/>
            <person name="Zhang D.-C."/>
            <person name="Froufe H.J.C."/>
            <person name="Severino R."/>
            <person name="Roxo I."/>
            <person name="Egas C."/>
            <person name="Da Costa M.S."/>
        </authorList>
    </citation>
    <scope>NUCLEOTIDE SEQUENCE [LARGE SCALE GENOMIC DNA]</scope>
    <source>
        <strain evidence="10 11">S20-91</strain>
    </source>
</reference>